<gene>
    <name evidence="4" type="ORF">GCM10007116_17710</name>
    <name evidence="3" type="ORF">HS1genome_1752</name>
</gene>
<dbReference type="Gene3D" id="3.30.70.100">
    <property type="match status" value="1"/>
</dbReference>
<dbReference type="Proteomes" id="UP000616143">
    <property type="component" value="Unassembled WGS sequence"/>
</dbReference>
<evidence type="ECO:0000313" key="4">
    <source>
        <dbReference type="EMBL" id="GGU00940.1"/>
    </source>
</evidence>
<dbReference type="AlphaFoldDB" id="A0A348B5B1"/>
<sequence length="76" mass="8409">MKSLVIEVKGMECEGCRINVTKALSGVKGVWEVKVDLKGGLAYAKVDEGLDLGKVEREIRRRIVDAGYLCGEIREK</sequence>
<proteinExistence type="predicted"/>
<dbReference type="Pfam" id="PF00403">
    <property type="entry name" value="HMA"/>
    <property type="match status" value="1"/>
</dbReference>
<dbReference type="InterPro" id="IPR017969">
    <property type="entry name" value="Heavy-metal-associated_CS"/>
</dbReference>
<dbReference type="InterPro" id="IPR036163">
    <property type="entry name" value="HMA_dom_sf"/>
</dbReference>
<protein>
    <recommendedName>
        <fullName evidence="2">HMA domain-containing protein</fullName>
    </recommendedName>
</protein>
<reference evidence="4" key="4">
    <citation type="submission" date="2020-09" db="EMBL/GenBank/DDBJ databases">
        <authorList>
            <person name="Sun Q."/>
            <person name="Ohkuma M."/>
        </authorList>
    </citation>
    <scope>NUCLEOTIDE SEQUENCE</scope>
    <source>
        <strain evidence="4">JCM 31740</strain>
    </source>
</reference>
<accession>A0A348B5B1</accession>
<dbReference type="CDD" id="cd00371">
    <property type="entry name" value="HMA"/>
    <property type="match status" value="1"/>
</dbReference>
<name>A0A348B5B1_9CREN</name>
<dbReference type="EMBL" id="BMQS01000018">
    <property type="protein sequence ID" value="GGU00940.1"/>
    <property type="molecule type" value="Genomic_DNA"/>
</dbReference>
<dbReference type="GeneID" id="38667235"/>
<evidence type="ECO:0000259" key="2">
    <source>
        <dbReference type="PROSITE" id="PS50846"/>
    </source>
</evidence>
<keyword evidence="5" id="KW-1185">Reference proteome</keyword>
<dbReference type="PROSITE" id="PS01047">
    <property type="entry name" value="HMA_1"/>
    <property type="match status" value="1"/>
</dbReference>
<organism evidence="3 5">
    <name type="scientific">Sulfodiicoccus acidiphilus</name>
    <dbReference type="NCBI Taxonomy" id="1670455"/>
    <lineage>
        <taxon>Archaea</taxon>
        <taxon>Thermoproteota</taxon>
        <taxon>Thermoprotei</taxon>
        <taxon>Sulfolobales</taxon>
        <taxon>Sulfolobaceae</taxon>
        <taxon>Sulfodiicoccus</taxon>
    </lineage>
</organism>
<dbReference type="EMBL" id="AP018553">
    <property type="protein sequence ID" value="BBD73363.1"/>
    <property type="molecule type" value="Genomic_DNA"/>
</dbReference>
<dbReference type="GO" id="GO:0046872">
    <property type="term" value="F:metal ion binding"/>
    <property type="evidence" value="ECO:0007669"/>
    <property type="project" value="UniProtKB-KW"/>
</dbReference>
<dbReference type="Proteomes" id="UP000276741">
    <property type="component" value="Chromosome"/>
</dbReference>
<evidence type="ECO:0000256" key="1">
    <source>
        <dbReference type="ARBA" id="ARBA00022723"/>
    </source>
</evidence>
<evidence type="ECO:0000313" key="3">
    <source>
        <dbReference type="EMBL" id="BBD73363.1"/>
    </source>
</evidence>
<dbReference type="KEGG" id="sacd:HS1genome_1752"/>
<dbReference type="RefSeq" id="WP_126450520.1">
    <property type="nucleotide sequence ID" value="NZ_AP018553.1"/>
</dbReference>
<dbReference type="OrthoDB" id="44171at2157"/>
<reference evidence="3" key="3">
    <citation type="journal article" date="2019" name="BMC Res. Notes">
        <title>Complete genome sequence of the Sulfodiicoccus acidiphilus strain HS-1T, the first crenarchaeon that lacks polB3, isolated from an acidic hot spring in Ohwaku-dani, Hakone, Japan.</title>
        <authorList>
            <person name="Sakai H.D."/>
            <person name="Kurosawa N."/>
        </authorList>
    </citation>
    <scope>NUCLEOTIDE SEQUENCE</scope>
    <source>
        <strain evidence="3">HS-1</strain>
    </source>
</reference>
<reference evidence="5" key="2">
    <citation type="submission" date="2018-04" db="EMBL/GenBank/DDBJ databases">
        <title>Complete genome sequence of Sulfodiicoccus acidiphilus strain HS-1.</title>
        <authorList>
            <person name="Sakai H.D."/>
            <person name="Kurosawa N."/>
        </authorList>
    </citation>
    <scope>NUCLEOTIDE SEQUENCE [LARGE SCALE GENOMIC DNA]</scope>
    <source>
        <strain evidence="5">HS-1</strain>
    </source>
</reference>
<dbReference type="PROSITE" id="PS50846">
    <property type="entry name" value="HMA_2"/>
    <property type="match status" value="1"/>
</dbReference>
<evidence type="ECO:0000313" key="5">
    <source>
        <dbReference type="Proteomes" id="UP000276741"/>
    </source>
</evidence>
<keyword evidence="1" id="KW-0479">Metal-binding</keyword>
<reference evidence="4" key="1">
    <citation type="journal article" date="2014" name="Int. J. Syst. Evol. Microbiol.">
        <title>Complete genome sequence of Corynebacterium casei LMG S-19264T (=DSM 44701T), isolated from a smear-ripened cheese.</title>
        <authorList>
            <consortium name="US DOE Joint Genome Institute (JGI-PGF)"/>
            <person name="Walter F."/>
            <person name="Albersmeier A."/>
            <person name="Kalinowski J."/>
            <person name="Ruckert C."/>
        </authorList>
    </citation>
    <scope>NUCLEOTIDE SEQUENCE</scope>
    <source>
        <strain evidence="4">JCM 31740</strain>
    </source>
</reference>
<feature type="domain" description="HMA" evidence="2">
    <location>
        <begin position="2"/>
        <end position="71"/>
    </location>
</feature>
<dbReference type="SUPFAM" id="SSF55008">
    <property type="entry name" value="HMA, heavy metal-associated domain"/>
    <property type="match status" value="1"/>
</dbReference>
<dbReference type="InterPro" id="IPR006121">
    <property type="entry name" value="HMA_dom"/>
</dbReference>